<organism evidence="1 2">
    <name type="scientific">Gigaspora rosea</name>
    <dbReference type="NCBI Taxonomy" id="44941"/>
    <lineage>
        <taxon>Eukaryota</taxon>
        <taxon>Fungi</taxon>
        <taxon>Fungi incertae sedis</taxon>
        <taxon>Mucoromycota</taxon>
        <taxon>Glomeromycotina</taxon>
        <taxon>Glomeromycetes</taxon>
        <taxon>Diversisporales</taxon>
        <taxon>Gigasporaceae</taxon>
        <taxon>Gigaspora</taxon>
    </lineage>
</organism>
<proteinExistence type="predicted"/>
<comment type="caution">
    <text evidence="1">The sequence shown here is derived from an EMBL/GenBank/DDBJ whole genome shotgun (WGS) entry which is preliminary data.</text>
</comment>
<dbReference type="OrthoDB" id="10615531at2759"/>
<keyword evidence="2" id="KW-1185">Reference proteome</keyword>
<reference evidence="1 2" key="1">
    <citation type="submission" date="2018-06" db="EMBL/GenBank/DDBJ databases">
        <title>Comparative genomics reveals the genomic features of Rhizophagus irregularis, R. cerebriforme, R. diaphanum and Gigaspora rosea, and their symbiotic lifestyle signature.</title>
        <authorList>
            <person name="Morin E."/>
            <person name="San Clemente H."/>
            <person name="Chen E.C.H."/>
            <person name="De La Providencia I."/>
            <person name="Hainaut M."/>
            <person name="Kuo A."/>
            <person name="Kohler A."/>
            <person name="Murat C."/>
            <person name="Tang N."/>
            <person name="Roy S."/>
            <person name="Loubradou J."/>
            <person name="Henrissat B."/>
            <person name="Grigoriev I.V."/>
            <person name="Corradi N."/>
            <person name="Roux C."/>
            <person name="Martin F.M."/>
        </authorList>
    </citation>
    <scope>NUCLEOTIDE SEQUENCE [LARGE SCALE GENOMIC DNA]</scope>
    <source>
        <strain evidence="1 2">DAOM 194757</strain>
    </source>
</reference>
<accession>A0A397UDD3</accession>
<dbReference type="Proteomes" id="UP000266673">
    <property type="component" value="Unassembled WGS sequence"/>
</dbReference>
<dbReference type="AlphaFoldDB" id="A0A397UDD3"/>
<evidence type="ECO:0000313" key="2">
    <source>
        <dbReference type="Proteomes" id="UP000266673"/>
    </source>
</evidence>
<name>A0A397UDD3_9GLOM</name>
<evidence type="ECO:0000313" key="1">
    <source>
        <dbReference type="EMBL" id="RIB08184.1"/>
    </source>
</evidence>
<gene>
    <name evidence="1" type="ORF">C2G38_2212298</name>
</gene>
<sequence length="62" mass="6969">MLSIWETEIVMNKAMASSTEPSMHPLFIHKHSSKTKNQTLSPITIQQSNSIQQSNLMQAISI</sequence>
<protein>
    <submittedName>
        <fullName evidence="1">Uncharacterized protein</fullName>
    </submittedName>
</protein>
<dbReference type="EMBL" id="QKWP01001542">
    <property type="protein sequence ID" value="RIB08184.1"/>
    <property type="molecule type" value="Genomic_DNA"/>
</dbReference>